<dbReference type="PROSITE" id="PS01129">
    <property type="entry name" value="PSI_RLU"/>
    <property type="match status" value="1"/>
</dbReference>
<dbReference type="Gene3D" id="3.30.2350.10">
    <property type="entry name" value="Pseudouridine synthase"/>
    <property type="match status" value="1"/>
</dbReference>
<dbReference type="PANTHER" id="PTHR21600">
    <property type="entry name" value="MITOCHONDRIAL RNA PSEUDOURIDINE SYNTHASE"/>
    <property type="match status" value="1"/>
</dbReference>
<name>A0A845BNZ4_9NEIS</name>
<dbReference type="GO" id="GO:0160149">
    <property type="term" value="F:tRNA pseudouridine(65) synthase activity"/>
    <property type="evidence" value="ECO:0007669"/>
    <property type="project" value="UniProtKB-EC"/>
</dbReference>
<dbReference type="Pfam" id="PF00849">
    <property type="entry name" value="PseudoU_synth_2"/>
    <property type="match status" value="1"/>
</dbReference>
<evidence type="ECO:0000256" key="7">
    <source>
        <dbReference type="ARBA" id="ARBA00041803"/>
    </source>
</evidence>
<evidence type="ECO:0000256" key="4">
    <source>
        <dbReference type="ARBA" id="ARBA00037670"/>
    </source>
</evidence>
<comment type="caution">
    <text evidence="11">The sequence shown here is derived from an EMBL/GenBank/DDBJ whole genome shotgun (WGS) entry which is preliminary data.</text>
</comment>
<dbReference type="EC" id="5.4.99.26" evidence="5"/>
<dbReference type="GO" id="GO:0008033">
    <property type="term" value="P:tRNA processing"/>
    <property type="evidence" value="ECO:0007669"/>
    <property type="project" value="UniProtKB-KW"/>
</dbReference>
<dbReference type="EMBL" id="WSSB01000006">
    <property type="protein sequence ID" value="MXR36898.1"/>
    <property type="molecule type" value="Genomic_DNA"/>
</dbReference>
<dbReference type="AlphaFoldDB" id="A0A845BNZ4"/>
<evidence type="ECO:0000256" key="5">
    <source>
        <dbReference type="ARBA" id="ARBA00038943"/>
    </source>
</evidence>
<dbReference type="InterPro" id="IPR050188">
    <property type="entry name" value="RluA_PseudoU_synthase"/>
</dbReference>
<dbReference type="InterPro" id="IPR006145">
    <property type="entry name" value="PsdUridine_synth_RsuA/RluA"/>
</dbReference>
<organism evidence="11 12">
    <name type="scientific">Craterilacuibacter sinensis</name>
    <dbReference type="NCBI Taxonomy" id="2686017"/>
    <lineage>
        <taxon>Bacteria</taxon>
        <taxon>Pseudomonadati</taxon>
        <taxon>Pseudomonadota</taxon>
        <taxon>Betaproteobacteria</taxon>
        <taxon>Neisseriales</taxon>
        <taxon>Neisseriaceae</taxon>
        <taxon>Craterilacuibacter</taxon>
    </lineage>
</organism>
<evidence type="ECO:0000256" key="6">
    <source>
        <dbReference type="ARBA" id="ARBA00040675"/>
    </source>
</evidence>
<evidence type="ECO:0000313" key="12">
    <source>
        <dbReference type="Proteomes" id="UP000467214"/>
    </source>
</evidence>
<dbReference type="GO" id="GO:0003723">
    <property type="term" value="F:RNA binding"/>
    <property type="evidence" value="ECO:0007669"/>
    <property type="project" value="InterPro"/>
</dbReference>
<dbReference type="InterPro" id="IPR020103">
    <property type="entry name" value="PsdUridine_synth_cat_dom_sf"/>
</dbReference>
<evidence type="ECO:0000256" key="1">
    <source>
        <dbReference type="ARBA" id="ARBA00022694"/>
    </source>
</evidence>
<evidence type="ECO:0000313" key="11">
    <source>
        <dbReference type="EMBL" id="MXR36898.1"/>
    </source>
</evidence>
<sequence>MLNILYRDERMIVIDKPSGLIVHRSVLDWHETRFALQLLRDQIGQHVYAVHRLDKGTSGVLVFALDKDAARSLSQAFEAQDMDKRYLAVVRGWPAESGRIDHALSRRYDDAEKRHDLARGEAQAAVTDFQRLATIELPVMVERYPVSRYALMQLTPHSGRRHQLRRHMKHIAHPIIGDSTFGKGVHNRYFAEHLGAARMLLHCSALTLPHPDDGHLLQLHAPLSGEFAHLVKRMNWQDSLGTGSIKPAALQSEP</sequence>
<evidence type="ECO:0000256" key="2">
    <source>
        <dbReference type="ARBA" id="ARBA00023235"/>
    </source>
</evidence>
<evidence type="ECO:0000259" key="10">
    <source>
        <dbReference type="Pfam" id="PF00849"/>
    </source>
</evidence>
<evidence type="ECO:0000256" key="8">
    <source>
        <dbReference type="ARBA" id="ARBA00041975"/>
    </source>
</evidence>
<dbReference type="PANTHER" id="PTHR21600:SF56">
    <property type="entry name" value="TRNA PSEUDOURIDINE SYNTHASE C"/>
    <property type="match status" value="1"/>
</dbReference>
<protein>
    <recommendedName>
        <fullName evidence="6">tRNA pseudouridine synthase C</fullName>
        <ecNumber evidence="5">5.4.99.26</ecNumber>
    </recommendedName>
    <alternativeName>
        <fullName evidence="8">tRNA pseudouridine(65) synthase</fullName>
    </alternativeName>
    <alternativeName>
        <fullName evidence="9">tRNA pseudouridylate synthase C</fullName>
    </alternativeName>
    <alternativeName>
        <fullName evidence="7">tRNA-uridine isomerase C</fullName>
    </alternativeName>
</protein>
<dbReference type="Proteomes" id="UP000467214">
    <property type="component" value="Unassembled WGS sequence"/>
</dbReference>
<dbReference type="GO" id="GO:0000455">
    <property type="term" value="P:enzyme-directed rRNA pseudouridine synthesis"/>
    <property type="evidence" value="ECO:0007669"/>
    <property type="project" value="TreeGrafter"/>
</dbReference>
<dbReference type="InterPro" id="IPR006224">
    <property type="entry name" value="PsdUridine_synth_RluA-like_CS"/>
</dbReference>
<evidence type="ECO:0000256" key="3">
    <source>
        <dbReference type="ARBA" id="ARBA00036607"/>
    </source>
</evidence>
<keyword evidence="1" id="KW-0819">tRNA processing</keyword>
<keyword evidence="12" id="KW-1185">Reference proteome</keyword>
<gene>
    <name evidence="11" type="ORF">GQF02_07925</name>
</gene>
<evidence type="ECO:0000256" key="9">
    <source>
        <dbReference type="ARBA" id="ARBA00043049"/>
    </source>
</evidence>
<feature type="domain" description="Pseudouridine synthase RsuA/RluA-like" evidence="10">
    <location>
        <begin position="11"/>
        <end position="170"/>
    </location>
</feature>
<reference evidence="11 12" key="1">
    <citation type="submission" date="2019-12" db="EMBL/GenBank/DDBJ databases">
        <title>Neisseriaceae gen. nov. sp. Genome sequencing and assembly.</title>
        <authorList>
            <person name="Liu Z."/>
            <person name="Li A."/>
        </authorList>
    </citation>
    <scope>NUCLEOTIDE SEQUENCE [LARGE SCALE GENOMIC DNA]</scope>
    <source>
        <strain evidence="11 12">B2N2-7</strain>
    </source>
</reference>
<dbReference type="SUPFAM" id="SSF55120">
    <property type="entry name" value="Pseudouridine synthase"/>
    <property type="match status" value="1"/>
</dbReference>
<dbReference type="RefSeq" id="WP_160796200.1">
    <property type="nucleotide sequence ID" value="NZ_WSSB01000006.1"/>
</dbReference>
<comment type="catalytic activity">
    <reaction evidence="3">
        <text>uridine(65) in tRNA = pseudouridine(65) in tRNA</text>
        <dbReference type="Rhea" id="RHEA:42536"/>
        <dbReference type="Rhea" id="RHEA-COMP:10103"/>
        <dbReference type="Rhea" id="RHEA-COMP:10104"/>
        <dbReference type="ChEBI" id="CHEBI:65314"/>
        <dbReference type="ChEBI" id="CHEBI:65315"/>
        <dbReference type="EC" id="5.4.99.26"/>
    </reaction>
</comment>
<comment type="function">
    <text evidence="4">Responsible for synthesis of pseudouridine from uracil-65 in transfer RNAs.</text>
</comment>
<proteinExistence type="predicted"/>
<accession>A0A845BNZ4</accession>
<keyword evidence="2" id="KW-0413">Isomerase</keyword>